<evidence type="ECO:0000313" key="4">
    <source>
        <dbReference type="EMBL" id="TKX29956.1"/>
    </source>
</evidence>
<feature type="domain" description="AMP-dependent synthetase/ligase" evidence="2">
    <location>
        <begin position="16"/>
        <end position="281"/>
    </location>
</feature>
<dbReference type="InterPro" id="IPR042099">
    <property type="entry name" value="ANL_N_sf"/>
</dbReference>
<keyword evidence="5" id="KW-1185">Reference proteome</keyword>
<evidence type="ECO:0000256" key="1">
    <source>
        <dbReference type="ARBA" id="ARBA00006432"/>
    </source>
</evidence>
<dbReference type="InterPro" id="IPR045851">
    <property type="entry name" value="AMP-bd_C_sf"/>
</dbReference>
<name>A0A4U7BM55_9BACT</name>
<feature type="domain" description="AMP-binding enzyme C-terminal" evidence="3">
    <location>
        <begin position="365"/>
        <end position="438"/>
    </location>
</feature>
<protein>
    <submittedName>
        <fullName evidence="4">Long-chain fatty acid--CoA ligase</fullName>
    </submittedName>
</protein>
<dbReference type="Gene3D" id="3.30.300.30">
    <property type="match status" value="1"/>
</dbReference>
<dbReference type="RefSeq" id="WP_137622911.1">
    <property type="nucleotide sequence ID" value="NZ_NXMA01000019.1"/>
</dbReference>
<sequence>MAEFSNDFLKKIFKLKFQDHHALIYENKHYTYKQLRENTLNKIEILKSKTNSKLVAIIGDYDCDSVALFLACIELNKIAIPLIDEKEIDNKLKEINCDILFKDGQISFNDQQDNLTQHEIIKKLTSQNKAGLILFSSGSTGKPKVIVHDLQKILNSYIDKKYKHINMLLFLMFDHIGGLNTLLNCLSMNACGIAIKDRKNVDLLAKSIEKYKISLLPASPSLLNLFLISNAVEQYDLSSLRLITYGTEKMPEALLEKLKTVFPKVKFLQTFGTSEIGIAQTKSYKDFIKLENVDYKIINNELFIKSNTQSLGYLNADNSAFDNEGYFATGDLVEVIHENGEEYIKIIGRNKEIINVGGEKVLPQEVEGIILQIPFIQDCLVYSQKNPITGQSVCAKIALEQGKILNSLELKKEIRLFCKDKLANYKIPTKIEIVEKLEFSERFKKVRN</sequence>
<dbReference type="PANTHER" id="PTHR43201">
    <property type="entry name" value="ACYL-COA SYNTHETASE"/>
    <property type="match status" value="1"/>
</dbReference>
<comment type="caution">
    <text evidence="4">The sequence shown here is derived from an EMBL/GenBank/DDBJ whole genome shotgun (WGS) entry which is preliminary data.</text>
</comment>
<dbReference type="Pfam" id="PF13193">
    <property type="entry name" value="AMP-binding_C"/>
    <property type="match status" value="1"/>
</dbReference>
<dbReference type="PROSITE" id="PS00455">
    <property type="entry name" value="AMP_BINDING"/>
    <property type="match status" value="1"/>
</dbReference>
<dbReference type="GO" id="GO:0031956">
    <property type="term" value="F:medium-chain fatty acid-CoA ligase activity"/>
    <property type="evidence" value="ECO:0007669"/>
    <property type="project" value="TreeGrafter"/>
</dbReference>
<comment type="similarity">
    <text evidence="1">Belongs to the ATP-dependent AMP-binding enzyme family.</text>
</comment>
<dbReference type="InterPro" id="IPR020845">
    <property type="entry name" value="AMP-binding_CS"/>
</dbReference>
<dbReference type="InterPro" id="IPR025110">
    <property type="entry name" value="AMP-bd_C"/>
</dbReference>
<evidence type="ECO:0000259" key="2">
    <source>
        <dbReference type="Pfam" id="PF00501"/>
    </source>
</evidence>
<dbReference type="SUPFAM" id="SSF56801">
    <property type="entry name" value="Acetyl-CoA synthetase-like"/>
    <property type="match status" value="1"/>
</dbReference>
<proteinExistence type="inferred from homology"/>
<dbReference type="AlphaFoldDB" id="A0A4U7BM55"/>
<evidence type="ECO:0000259" key="3">
    <source>
        <dbReference type="Pfam" id="PF13193"/>
    </source>
</evidence>
<gene>
    <name evidence="4" type="ORF">CQA76_08250</name>
</gene>
<dbReference type="Pfam" id="PF00501">
    <property type="entry name" value="AMP-binding"/>
    <property type="match status" value="1"/>
</dbReference>
<dbReference type="InterPro" id="IPR000873">
    <property type="entry name" value="AMP-dep_synth/lig_dom"/>
</dbReference>
<dbReference type="OrthoDB" id="9801302at2"/>
<dbReference type="PANTHER" id="PTHR43201:SF8">
    <property type="entry name" value="ACYL-COA SYNTHETASE FAMILY MEMBER 3"/>
    <property type="match status" value="1"/>
</dbReference>
<dbReference type="GO" id="GO:0006631">
    <property type="term" value="P:fatty acid metabolic process"/>
    <property type="evidence" value="ECO:0007669"/>
    <property type="project" value="TreeGrafter"/>
</dbReference>
<keyword evidence="4" id="KW-0436">Ligase</keyword>
<dbReference type="Gene3D" id="3.40.50.12780">
    <property type="entry name" value="N-terminal domain of ligase-like"/>
    <property type="match status" value="1"/>
</dbReference>
<dbReference type="CDD" id="cd04433">
    <property type="entry name" value="AFD_class_I"/>
    <property type="match status" value="1"/>
</dbReference>
<evidence type="ECO:0000313" key="5">
    <source>
        <dbReference type="Proteomes" id="UP000310353"/>
    </source>
</evidence>
<reference evidence="4 5" key="1">
    <citation type="submission" date="2018-05" db="EMBL/GenBank/DDBJ databases">
        <title>Novel Campyloabacter and Helicobacter Species and Strains.</title>
        <authorList>
            <person name="Mannion A.J."/>
            <person name="Shen Z."/>
            <person name="Fox J.G."/>
        </authorList>
    </citation>
    <scope>NUCLEOTIDE SEQUENCE [LARGE SCALE GENOMIC DNA]</scope>
    <source>
        <strain evidence="5">MIT17-670</strain>
    </source>
</reference>
<organism evidence="4 5">
    <name type="scientific">Campylobacter aviculae</name>
    <dbReference type="NCBI Taxonomy" id="2510190"/>
    <lineage>
        <taxon>Bacteria</taxon>
        <taxon>Pseudomonadati</taxon>
        <taxon>Campylobacterota</taxon>
        <taxon>Epsilonproteobacteria</taxon>
        <taxon>Campylobacterales</taxon>
        <taxon>Campylobacteraceae</taxon>
        <taxon>Campylobacter</taxon>
    </lineage>
</organism>
<accession>A0A4U7BM55</accession>
<dbReference type="EMBL" id="NXMA01000019">
    <property type="protein sequence ID" value="TKX29956.1"/>
    <property type="molecule type" value="Genomic_DNA"/>
</dbReference>
<dbReference type="Proteomes" id="UP000310353">
    <property type="component" value="Unassembled WGS sequence"/>
</dbReference>